<keyword evidence="2" id="KW-0732">Signal</keyword>
<feature type="signal peptide" evidence="2">
    <location>
        <begin position="1"/>
        <end position="24"/>
    </location>
</feature>
<dbReference type="OrthoDB" id="5603751at2"/>
<name>A0A345JSI0_9GAMM</name>
<keyword evidence="4" id="KW-1185">Reference proteome</keyword>
<accession>A0A345JSI0</accession>
<sequence length="326" mass="36168">MRNTIKIVILVSLGMLLQSCITSNVENDFSYENLTDTISGSPFRNRKYDYARVKVSEEPALKIPTGLNGEKIKPALKLPDGDNNYASSQVTEAQKQMLPPNYSIKFDMAKIISDQISKVSISVVYDDTGSLKLVFREPLSITINLLDNYFKEHPDNYVITAEKDEILSGHLITVKDTKKDLIFVILARKVDELSSLVKVNAVFTSDGKTLAPNHIDEGVRILSDIRKDLNNTELKNDNNIQIAKQAEANLVSSEASAKNGRSSLGGLLSSKKSGFGFGSYDRTIDNSLEQQKTSTNQVQQQDYTQMTAPSDDKVYDSQTQAQVLNT</sequence>
<gene>
    <name evidence="3" type="ORF">CGC43_06615</name>
</gene>
<dbReference type="EMBL" id="CP022375">
    <property type="protein sequence ID" value="AXH30276.1"/>
    <property type="molecule type" value="Genomic_DNA"/>
</dbReference>
<evidence type="ECO:0000256" key="2">
    <source>
        <dbReference type="SAM" id="SignalP"/>
    </source>
</evidence>
<protein>
    <recommendedName>
        <fullName evidence="5">Outer membrane protein assembly factor BamC</fullName>
    </recommendedName>
</protein>
<dbReference type="Proteomes" id="UP000253862">
    <property type="component" value="Chromosome"/>
</dbReference>
<organism evidence="3 4">
    <name type="scientific">Francisella opportunistica</name>
    <dbReference type="NCBI Taxonomy" id="2016517"/>
    <lineage>
        <taxon>Bacteria</taxon>
        <taxon>Pseudomonadati</taxon>
        <taxon>Pseudomonadota</taxon>
        <taxon>Gammaproteobacteria</taxon>
        <taxon>Thiotrichales</taxon>
        <taxon>Francisellaceae</taxon>
        <taxon>Francisella</taxon>
    </lineage>
</organism>
<proteinExistence type="predicted"/>
<feature type="region of interest" description="Disordered" evidence="1">
    <location>
        <begin position="306"/>
        <end position="326"/>
    </location>
</feature>
<evidence type="ECO:0000313" key="4">
    <source>
        <dbReference type="Proteomes" id="UP000253862"/>
    </source>
</evidence>
<feature type="chain" id="PRO_5016823968" description="Outer membrane protein assembly factor BamC" evidence="2">
    <location>
        <begin position="25"/>
        <end position="326"/>
    </location>
</feature>
<feature type="compositionally biased region" description="Polar residues" evidence="1">
    <location>
        <begin position="316"/>
        <end position="326"/>
    </location>
</feature>
<dbReference type="RefSeq" id="WP_071629545.1">
    <property type="nucleotide sequence ID" value="NZ_CP022375.1"/>
</dbReference>
<evidence type="ECO:0000313" key="3">
    <source>
        <dbReference type="EMBL" id="AXH30276.1"/>
    </source>
</evidence>
<evidence type="ECO:0000256" key="1">
    <source>
        <dbReference type="SAM" id="MobiDB-lite"/>
    </source>
</evidence>
<reference evidence="3 4" key="1">
    <citation type="submission" date="2017-07" db="EMBL/GenBank/DDBJ databases">
        <title>Complete genome sequences and comparative analysis of the novel pathogen Francisella opportunistica.</title>
        <authorList>
            <person name="Dietrich E.A."/>
            <person name="Kingry L.C."/>
            <person name="Petersen J.M."/>
        </authorList>
    </citation>
    <scope>NUCLEOTIDE SEQUENCE [LARGE SCALE GENOMIC DNA]</scope>
    <source>
        <strain evidence="3 4">14-2155</strain>
    </source>
</reference>
<dbReference type="AlphaFoldDB" id="A0A345JSI0"/>
<dbReference type="KEGG" id="foo:CGC45_06605"/>
<evidence type="ECO:0008006" key="5">
    <source>
        <dbReference type="Google" id="ProtNLM"/>
    </source>
</evidence>
<dbReference type="PROSITE" id="PS51257">
    <property type="entry name" value="PROKAR_LIPOPROTEIN"/>
    <property type="match status" value="1"/>
</dbReference>